<feature type="region of interest" description="Disordered" evidence="1">
    <location>
        <begin position="194"/>
        <end position="219"/>
    </location>
</feature>
<sequence length="374" mass="43329">MEFFQNLVKEKPSVKVSLQDVSKAVPKDRSDETAIFTKTERETTMFRSGDRWCEDSSNLNGGRSMYFLLDKPRSSSEKTRGTNKLSIKTSRTTVRLDNDLGEKSHISSDSINSFLEERPSEGKEDCIWSVIDRYPASQSRYGDSPTNFRLKEPVHVSTGREWGSVEESRILGLRQLRGDQSVVSVTPVEEGSFNKNMHNFNSDKTTNASMPQLSDDSGSQYEQYEQYEQDDLPELLFSLKDKYSFRDETNKNILYDDEIKRFAKLYCITNFCLVLSCDDSIFWLKDPDGVIYIWSRIDSMMMRAGCDMKEALLNFLFHGENICYVEDYTLKLIPVIKLKEEANKWYEENKDTITEIVVFDELLKPLEEKKGRIQ</sequence>
<dbReference type="Proteomes" id="UP000234323">
    <property type="component" value="Unassembled WGS sequence"/>
</dbReference>
<organism evidence="2 3">
    <name type="scientific">Rhizophagus irregularis</name>
    <dbReference type="NCBI Taxonomy" id="588596"/>
    <lineage>
        <taxon>Eukaryota</taxon>
        <taxon>Fungi</taxon>
        <taxon>Fungi incertae sedis</taxon>
        <taxon>Mucoromycota</taxon>
        <taxon>Glomeromycotina</taxon>
        <taxon>Glomeromycetes</taxon>
        <taxon>Glomerales</taxon>
        <taxon>Glomeraceae</taxon>
        <taxon>Rhizophagus</taxon>
    </lineage>
</organism>
<proteinExistence type="predicted"/>
<comment type="caution">
    <text evidence="2">The sequence shown here is derived from an EMBL/GenBank/DDBJ whole genome shotgun (WGS) entry which is preliminary data.</text>
</comment>
<dbReference type="EMBL" id="LLXI01000615">
    <property type="protein sequence ID" value="PKY48206.1"/>
    <property type="molecule type" value="Genomic_DNA"/>
</dbReference>
<dbReference type="OrthoDB" id="2345161at2759"/>
<dbReference type="AlphaFoldDB" id="A0A2I1GNI5"/>
<gene>
    <name evidence="2" type="ORF">RhiirA4_463729</name>
</gene>
<dbReference type="VEuPathDB" id="FungiDB:RhiirFUN_013484"/>
<evidence type="ECO:0000256" key="1">
    <source>
        <dbReference type="SAM" id="MobiDB-lite"/>
    </source>
</evidence>
<dbReference type="VEuPathDB" id="FungiDB:FUN_010506"/>
<keyword evidence="3" id="KW-1185">Reference proteome</keyword>
<dbReference type="VEuPathDB" id="FungiDB:RhiirA1_473725"/>
<name>A0A2I1GNI5_9GLOM</name>
<accession>A0A2I1GNI5</accession>
<protein>
    <submittedName>
        <fullName evidence="2">Uncharacterized protein</fullName>
    </submittedName>
</protein>
<reference evidence="2 3" key="1">
    <citation type="submission" date="2015-10" db="EMBL/GenBank/DDBJ databases">
        <title>Genome analyses suggest a sexual origin of heterokaryosis in a supposedly ancient asexual fungus.</title>
        <authorList>
            <person name="Ropars J."/>
            <person name="Sedzielewska K."/>
            <person name="Noel J."/>
            <person name="Charron P."/>
            <person name="Farinelli L."/>
            <person name="Marton T."/>
            <person name="Kruger M."/>
            <person name="Pelin A."/>
            <person name="Brachmann A."/>
            <person name="Corradi N."/>
        </authorList>
    </citation>
    <scope>NUCLEOTIDE SEQUENCE [LARGE SCALE GENOMIC DNA]</scope>
    <source>
        <strain evidence="2 3">A4</strain>
    </source>
</reference>
<evidence type="ECO:0000313" key="2">
    <source>
        <dbReference type="EMBL" id="PKY48206.1"/>
    </source>
</evidence>
<evidence type="ECO:0000313" key="3">
    <source>
        <dbReference type="Proteomes" id="UP000234323"/>
    </source>
</evidence>